<dbReference type="EMBL" id="BTSY01000006">
    <property type="protein sequence ID" value="GMT34211.1"/>
    <property type="molecule type" value="Genomic_DNA"/>
</dbReference>
<organism evidence="1 2">
    <name type="scientific">Pristionchus fissidentatus</name>
    <dbReference type="NCBI Taxonomy" id="1538716"/>
    <lineage>
        <taxon>Eukaryota</taxon>
        <taxon>Metazoa</taxon>
        <taxon>Ecdysozoa</taxon>
        <taxon>Nematoda</taxon>
        <taxon>Chromadorea</taxon>
        <taxon>Rhabditida</taxon>
        <taxon>Rhabditina</taxon>
        <taxon>Diplogasteromorpha</taxon>
        <taxon>Diplogasteroidea</taxon>
        <taxon>Neodiplogasteridae</taxon>
        <taxon>Pristionchus</taxon>
    </lineage>
</organism>
<feature type="non-terminal residue" evidence="1">
    <location>
        <position position="1"/>
    </location>
</feature>
<accession>A0AAV5WQE2</accession>
<sequence length="89" mass="10362">ANIFYGPYLEKNQEVNEINDVDDEKFVGFLKSIHRKKFEFDSVQSALDSLEYSDRFLMPNIAEKVIPLTECTIMKMLLNGFSLNFHPNL</sequence>
<gene>
    <name evidence="1" type="ORF">PFISCL1PPCAC_25508</name>
</gene>
<dbReference type="AlphaFoldDB" id="A0AAV5WQE2"/>
<comment type="caution">
    <text evidence="1">The sequence shown here is derived from an EMBL/GenBank/DDBJ whole genome shotgun (WGS) entry which is preliminary data.</text>
</comment>
<evidence type="ECO:0000313" key="1">
    <source>
        <dbReference type="EMBL" id="GMT34211.1"/>
    </source>
</evidence>
<name>A0AAV5WQE2_9BILA</name>
<protein>
    <submittedName>
        <fullName evidence="1">Uncharacterized protein</fullName>
    </submittedName>
</protein>
<reference evidence="1" key="1">
    <citation type="submission" date="2023-10" db="EMBL/GenBank/DDBJ databases">
        <title>Genome assembly of Pristionchus species.</title>
        <authorList>
            <person name="Yoshida K."/>
            <person name="Sommer R.J."/>
        </authorList>
    </citation>
    <scope>NUCLEOTIDE SEQUENCE</scope>
    <source>
        <strain evidence="1">RS5133</strain>
    </source>
</reference>
<keyword evidence="2" id="KW-1185">Reference proteome</keyword>
<evidence type="ECO:0000313" key="2">
    <source>
        <dbReference type="Proteomes" id="UP001432322"/>
    </source>
</evidence>
<proteinExistence type="predicted"/>
<dbReference type="Proteomes" id="UP001432322">
    <property type="component" value="Unassembled WGS sequence"/>
</dbReference>